<feature type="compositionally biased region" description="Low complexity" evidence="1">
    <location>
        <begin position="186"/>
        <end position="198"/>
    </location>
</feature>
<reference evidence="2" key="1">
    <citation type="journal article" date="2022" name="bioRxiv">
        <title>Sequencing and chromosome-scale assembly of the giantPleurodeles waltlgenome.</title>
        <authorList>
            <person name="Brown T."/>
            <person name="Elewa A."/>
            <person name="Iarovenko S."/>
            <person name="Subramanian E."/>
            <person name="Araus A.J."/>
            <person name="Petzold A."/>
            <person name="Susuki M."/>
            <person name="Suzuki K.-i.T."/>
            <person name="Hayashi T."/>
            <person name="Toyoda A."/>
            <person name="Oliveira C."/>
            <person name="Osipova E."/>
            <person name="Leigh N.D."/>
            <person name="Simon A."/>
            <person name="Yun M.H."/>
        </authorList>
    </citation>
    <scope>NUCLEOTIDE SEQUENCE</scope>
    <source>
        <strain evidence="2">20211129_DDA</strain>
        <tissue evidence="2">Liver</tissue>
    </source>
</reference>
<dbReference type="AlphaFoldDB" id="A0AAV7TXL1"/>
<name>A0AAV7TXL1_PLEWA</name>
<feature type="compositionally biased region" description="Polar residues" evidence="1">
    <location>
        <begin position="286"/>
        <end position="297"/>
    </location>
</feature>
<evidence type="ECO:0000313" key="3">
    <source>
        <dbReference type="Proteomes" id="UP001066276"/>
    </source>
</evidence>
<organism evidence="2 3">
    <name type="scientific">Pleurodeles waltl</name>
    <name type="common">Iberian ribbed newt</name>
    <dbReference type="NCBI Taxonomy" id="8319"/>
    <lineage>
        <taxon>Eukaryota</taxon>
        <taxon>Metazoa</taxon>
        <taxon>Chordata</taxon>
        <taxon>Craniata</taxon>
        <taxon>Vertebrata</taxon>
        <taxon>Euteleostomi</taxon>
        <taxon>Amphibia</taxon>
        <taxon>Batrachia</taxon>
        <taxon>Caudata</taxon>
        <taxon>Salamandroidea</taxon>
        <taxon>Salamandridae</taxon>
        <taxon>Pleurodelinae</taxon>
        <taxon>Pleurodeles</taxon>
    </lineage>
</organism>
<accession>A0AAV7TXL1</accession>
<dbReference type="EMBL" id="JANPWB010000006">
    <property type="protein sequence ID" value="KAJ1181504.1"/>
    <property type="molecule type" value="Genomic_DNA"/>
</dbReference>
<feature type="compositionally biased region" description="Low complexity" evidence="1">
    <location>
        <begin position="231"/>
        <end position="280"/>
    </location>
</feature>
<comment type="caution">
    <text evidence="2">The sequence shown here is derived from an EMBL/GenBank/DDBJ whole genome shotgun (WGS) entry which is preliminary data.</text>
</comment>
<evidence type="ECO:0000313" key="2">
    <source>
        <dbReference type="EMBL" id="KAJ1181504.1"/>
    </source>
</evidence>
<dbReference type="Proteomes" id="UP001066276">
    <property type="component" value="Chromosome 3_2"/>
</dbReference>
<gene>
    <name evidence="2" type="ORF">NDU88_006711</name>
</gene>
<feature type="region of interest" description="Disordered" evidence="1">
    <location>
        <begin position="156"/>
        <end position="297"/>
    </location>
</feature>
<proteinExistence type="predicted"/>
<keyword evidence="3" id="KW-1185">Reference proteome</keyword>
<sequence length="297" mass="30255">MARVSGERAPAFTSEELEKLVDVVLPQYTLLYGPPDKQRPPEKIYLACHRQGRPDPGGLPQTEHPLPEKMGGHSPLEQEDGGGSAGDGLPTWEGCPSHHDPPDVQDPSGGVPGVEWALEGITAATRGTRISTSATTSPGPVVPVVTGIWSAPATREASVARSHSTDSLPPVKHQKLASARRERGKTPATKAAPRATGGSVESSATPSKVGKGHKKLSTSVKSSMAEKTAITPAAQEATATSPAAQEATASTSPAAQEATATSPAAQEATATSPAAQEATAVIPTGTERTASSSPAGP</sequence>
<feature type="region of interest" description="Disordered" evidence="1">
    <location>
        <begin position="32"/>
        <end position="114"/>
    </location>
</feature>
<evidence type="ECO:0000256" key="1">
    <source>
        <dbReference type="SAM" id="MobiDB-lite"/>
    </source>
</evidence>
<protein>
    <submittedName>
        <fullName evidence="2">Uncharacterized protein</fullName>
    </submittedName>
</protein>